<name>A0A1V4JTF8_PATFA</name>
<accession>A0A1V4JTF8</accession>
<dbReference type="EMBL" id="LSYS01006269">
    <property type="protein sequence ID" value="OPJ75492.1"/>
    <property type="molecule type" value="Genomic_DNA"/>
</dbReference>
<proteinExistence type="predicted"/>
<evidence type="ECO:0000313" key="2">
    <source>
        <dbReference type="EMBL" id="OPJ75492.1"/>
    </source>
</evidence>
<dbReference type="AlphaFoldDB" id="A0A1V4JTF8"/>
<keyword evidence="1" id="KW-0732">Signal</keyword>
<evidence type="ECO:0000313" key="3">
    <source>
        <dbReference type="Proteomes" id="UP000190648"/>
    </source>
</evidence>
<keyword evidence="3" id="KW-1185">Reference proteome</keyword>
<protein>
    <submittedName>
        <fullName evidence="2">Uncharacterized protein</fullName>
    </submittedName>
</protein>
<reference evidence="2 3" key="1">
    <citation type="submission" date="2016-02" db="EMBL/GenBank/DDBJ databases">
        <title>Band-tailed pigeon sequencing and assembly.</title>
        <authorList>
            <person name="Soares A.E."/>
            <person name="Novak B.J."/>
            <person name="Rice E.S."/>
            <person name="O'Connell B."/>
            <person name="Chang D."/>
            <person name="Weber S."/>
            <person name="Shapiro B."/>
        </authorList>
    </citation>
    <scope>NUCLEOTIDE SEQUENCE [LARGE SCALE GENOMIC DNA]</scope>
    <source>
        <strain evidence="2">BTP2013</strain>
        <tissue evidence="2">Blood</tissue>
    </source>
</reference>
<feature type="signal peptide" evidence="1">
    <location>
        <begin position="1"/>
        <end position="20"/>
    </location>
</feature>
<evidence type="ECO:0000256" key="1">
    <source>
        <dbReference type="SAM" id="SignalP"/>
    </source>
</evidence>
<comment type="caution">
    <text evidence="2">The sequence shown here is derived from an EMBL/GenBank/DDBJ whole genome shotgun (WGS) entry which is preliminary data.</text>
</comment>
<gene>
    <name evidence="2" type="ORF">AV530_011182</name>
</gene>
<sequence>MSIIILWWFLLTSQSRGSWSVRLQHQEGLEEESSLKSGAGIITQMSETSWLPKGRCLCHACVPWSPCSSAKK</sequence>
<dbReference type="Proteomes" id="UP000190648">
    <property type="component" value="Unassembled WGS sequence"/>
</dbReference>
<feature type="chain" id="PRO_5012121400" evidence="1">
    <location>
        <begin position="21"/>
        <end position="72"/>
    </location>
</feature>
<organism evidence="2 3">
    <name type="scientific">Patagioenas fasciata monilis</name>
    <dbReference type="NCBI Taxonomy" id="372326"/>
    <lineage>
        <taxon>Eukaryota</taxon>
        <taxon>Metazoa</taxon>
        <taxon>Chordata</taxon>
        <taxon>Craniata</taxon>
        <taxon>Vertebrata</taxon>
        <taxon>Euteleostomi</taxon>
        <taxon>Archelosauria</taxon>
        <taxon>Archosauria</taxon>
        <taxon>Dinosauria</taxon>
        <taxon>Saurischia</taxon>
        <taxon>Theropoda</taxon>
        <taxon>Coelurosauria</taxon>
        <taxon>Aves</taxon>
        <taxon>Neognathae</taxon>
        <taxon>Neoaves</taxon>
        <taxon>Columbimorphae</taxon>
        <taxon>Columbiformes</taxon>
        <taxon>Columbidae</taxon>
        <taxon>Patagioenas</taxon>
    </lineage>
</organism>